<name>A0A1E4S0M9_CYBJN</name>
<keyword evidence="5" id="KW-0131">Cell cycle</keyword>
<evidence type="ECO:0000313" key="8">
    <source>
        <dbReference type="Proteomes" id="UP000094389"/>
    </source>
</evidence>
<dbReference type="OrthoDB" id="10258882at2759"/>
<feature type="region of interest" description="Disordered" evidence="6">
    <location>
        <begin position="164"/>
        <end position="225"/>
    </location>
</feature>
<proteinExistence type="inferred from homology"/>
<dbReference type="InterPro" id="IPR003874">
    <property type="entry name" value="CDC45"/>
</dbReference>
<dbReference type="Proteomes" id="UP000094389">
    <property type="component" value="Unassembled WGS sequence"/>
</dbReference>
<evidence type="ECO:0000256" key="2">
    <source>
        <dbReference type="ARBA" id="ARBA00010727"/>
    </source>
</evidence>
<dbReference type="STRING" id="983966.A0A1E4S0M9"/>
<dbReference type="AlphaFoldDB" id="A0A1E4S0M9"/>
<accession>A0A1E4S0M9</accession>
<dbReference type="RefSeq" id="XP_020070070.1">
    <property type="nucleotide sequence ID" value="XM_020215208.1"/>
</dbReference>
<organism evidence="7 8">
    <name type="scientific">Cyberlindnera jadinii (strain ATCC 18201 / CBS 1600 / BCRC 20928 / JCM 3617 / NBRC 0987 / NRRL Y-1542)</name>
    <name type="common">Torula yeast</name>
    <name type="synonym">Candida utilis</name>
    <dbReference type="NCBI Taxonomy" id="983966"/>
    <lineage>
        <taxon>Eukaryota</taxon>
        <taxon>Fungi</taxon>
        <taxon>Dikarya</taxon>
        <taxon>Ascomycota</taxon>
        <taxon>Saccharomycotina</taxon>
        <taxon>Saccharomycetes</taxon>
        <taxon>Phaffomycetales</taxon>
        <taxon>Phaffomycetaceae</taxon>
        <taxon>Cyberlindnera</taxon>
    </lineage>
</organism>
<feature type="compositionally biased region" description="Basic and acidic residues" evidence="6">
    <location>
        <begin position="213"/>
        <end position="225"/>
    </location>
</feature>
<sequence length="631" mass="72331">MYISRGNFSKVFDDIKRTSMSHSTCKLIIFVACLNVDALCASKILTNVLRKEIIQYQLIPIVGYSDLKTHYDRLDGDITNIVLLGCGAMVDLESFFDIDPNDFVDKDNQNLDGTFTSSRSIYVIDGHKPWNLDNIFGSHIIKCLDDGYIDRELDREKEAYATLIKLQEDEEEEDSDDGEFDSEESENENDVVNGLEEDEDEELTSSQEKKRKAIQETKQRKRQMKEQERLVEQYYATGMTITVSVSLQVYTMLSEIGETNTDNLWFTIIGTISLDNLYPDVYRMSFEALKAEVTRLSPTDLGLSKNADSSQLSVDTDYYLFLLRHWTLYDSFFYSNYVNAKLSIWSEEGRKRLHKMFARMGISLQDSKQNWLYMDTNIKKNLNVTFNKVLGFFGLDDLIREGFVRTYGFRGTLSASECVESISALLEHNKASTTNTDDEETDINELISLKEKAWIENFWSSWDALDNIDKINKGLEYAKEFQKAVFNTGMAVLEKRLLKTLKIYHLVVLRDGPDYEMFRNPLILIRLGNWILESCAESNKTLLPLVLAALDESTDTFLVVGLAPRYPRGRKNLEDIDQNTTLLNTFSVAFQQVAGTTGAKVRIDSFESSIIEIRKEDFQPFLEKLALSGLV</sequence>
<dbReference type="PANTHER" id="PTHR10507:SF0">
    <property type="entry name" value="CELL DIVISION CONTROL PROTEIN 45 HOMOLOG"/>
    <property type="match status" value="1"/>
</dbReference>
<feature type="compositionally biased region" description="Acidic residues" evidence="6">
    <location>
        <begin position="168"/>
        <end position="203"/>
    </location>
</feature>
<keyword evidence="3" id="KW-0235">DNA replication</keyword>
<dbReference type="GO" id="GO:0000727">
    <property type="term" value="P:double-strand break repair via break-induced replication"/>
    <property type="evidence" value="ECO:0007669"/>
    <property type="project" value="TreeGrafter"/>
</dbReference>
<dbReference type="PANTHER" id="PTHR10507">
    <property type="entry name" value="CDC45-RELATED PROTEIN"/>
    <property type="match status" value="1"/>
</dbReference>
<evidence type="ECO:0000256" key="5">
    <source>
        <dbReference type="ARBA" id="ARBA00023306"/>
    </source>
</evidence>
<dbReference type="GO" id="GO:0031261">
    <property type="term" value="C:DNA replication preinitiation complex"/>
    <property type="evidence" value="ECO:0007669"/>
    <property type="project" value="TreeGrafter"/>
</dbReference>
<comment type="similarity">
    <text evidence="2">Belongs to the CDC45 family.</text>
</comment>
<dbReference type="GeneID" id="30989604"/>
<reference evidence="7 8" key="1">
    <citation type="journal article" date="2016" name="Proc. Natl. Acad. Sci. U.S.A.">
        <title>Comparative genomics of biotechnologically important yeasts.</title>
        <authorList>
            <person name="Riley R."/>
            <person name="Haridas S."/>
            <person name="Wolfe K.H."/>
            <person name="Lopes M.R."/>
            <person name="Hittinger C.T."/>
            <person name="Goeker M."/>
            <person name="Salamov A.A."/>
            <person name="Wisecaver J.H."/>
            <person name="Long T.M."/>
            <person name="Calvey C.H."/>
            <person name="Aerts A.L."/>
            <person name="Barry K.W."/>
            <person name="Choi C."/>
            <person name="Clum A."/>
            <person name="Coughlan A.Y."/>
            <person name="Deshpande S."/>
            <person name="Douglass A.P."/>
            <person name="Hanson S.J."/>
            <person name="Klenk H.-P."/>
            <person name="LaButti K.M."/>
            <person name="Lapidus A."/>
            <person name="Lindquist E.A."/>
            <person name="Lipzen A.M."/>
            <person name="Meier-Kolthoff J.P."/>
            <person name="Ohm R.A."/>
            <person name="Otillar R.P."/>
            <person name="Pangilinan J.L."/>
            <person name="Peng Y."/>
            <person name="Rokas A."/>
            <person name="Rosa C.A."/>
            <person name="Scheuner C."/>
            <person name="Sibirny A.A."/>
            <person name="Slot J.C."/>
            <person name="Stielow J.B."/>
            <person name="Sun H."/>
            <person name="Kurtzman C.P."/>
            <person name="Blackwell M."/>
            <person name="Grigoriev I.V."/>
            <person name="Jeffries T.W."/>
        </authorList>
    </citation>
    <scope>NUCLEOTIDE SEQUENCE [LARGE SCALE GENOMIC DNA]</scope>
    <source>
        <strain evidence="8">ATCC 18201 / CBS 1600 / BCRC 20928 / JCM 3617 / NBRC 0987 / NRRL Y-1542</strain>
    </source>
</reference>
<dbReference type="GO" id="GO:0003682">
    <property type="term" value="F:chromatin binding"/>
    <property type="evidence" value="ECO:0007669"/>
    <property type="project" value="TreeGrafter"/>
</dbReference>
<evidence type="ECO:0000256" key="6">
    <source>
        <dbReference type="SAM" id="MobiDB-lite"/>
    </source>
</evidence>
<dbReference type="GO" id="GO:0003688">
    <property type="term" value="F:DNA replication origin binding"/>
    <property type="evidence" value="ECO:0007669"/>
    <property type="project" value="TreeGrafter"/>
</dbReference>
<comment type="subcellular location">
    <subcellularLocation>
        <location evidence="1">Nucleus</location>
    </subcellularLocation>
</comment>
<dbReference type="GO" id="GO:1902977">
    <property type="term" value="P:mitotic DNA replication preinitiation complex assembly"/>
    <property type="evidence" value="ECO:0007669"/>
    <property type="project" value="TreeGrafter"/>
</dbReference>
<dbReference type="OMA" id="EDCFMEA"/>
<evidence type="ECO:0000256" key="4">
    <source>
        <dbReference type="ARBA" id="ARBA00023242"/>
    </source>
</evidence>
<gene>
    <name evidence="7" type="ORF">CYBJADRAFT_168098</name>
</gene>
<evidence type="ECO:0000313" key="7">
    <source>
        <dbReference type="EMBL" id="ODV73031.1"/>
    </source>
</evidence>
<dbReference type="GO" id="GO:0003697">
    <property type="term" value="F:single-stranded DNA binding"/>
    <property type="evidence" value="ECO:0007669"/>
    <property type="project" value="TreeGrafter"/>
</dbReference>
<dbReference type="EMBL" id="KV453932">
    <property type="protein sequence ID" value="ODV73031.1"/>
    <property type="molecule type" value="Genomic_DNA"/>
</dbReference>
<protein>
    <submittedName>
        <fullName evidence="7">CDC45-like protein</fullName>
    </submittedName>
</protein>
<evidence type="ECO:0000256" key="1">
    <source>
        <dbReference type="ARBA" id="ARBA00004123"/>
    </source>
</evidence>
<dbReference type="Pfam" id="PF02724">
    <property type="entry name" value="CDC45"/>
    <property type="match status" value="1"/>
</dbReference>
<keyword evidence="8" id="KW-1185">Reference proteome</keyword>
<dbReference type="GO" id="GO:0006270">
    <property type="term" value="P:DNA replication initiation"/>
    <property type="evidence" value="ECO:0007669"/>
    <property type="project" value="InterPro"/>
</dbReference>
<evidence type="ECO:0000256" key="3">
    <source>
        <dbReference type="ARBA" id="ARBA00022705"/>
    </source>
</evidence>
<keyword evidence="4" id="KW-0539">Nucleus</keyword>